<gene>
    <name evidence="1" type="ORF">CONCODRAFT_10416</name>
</gene>
<evidence type="ECO:0000313" key="1">
    <source>
        <dbReference type="EMBL" id="KXN67505.1"/>
    </source>
</evidence>
<sequence>MPIQWGHQDISNFVNNYHLFRMFESGRNDYRRLLPLFMDSATFENMENGKLPGLILASQSAEFFTSIKYPDRIDIATRVIDIKKDRLSYNTVLFSRDLNEPISQCIATCVSYDHNLHKKVYLLNEFKLGIDKMEANPSRTQQLANNLELRKFNAK</sequence>
<dbReference type="Proteomes" id="UP000070444">
    <property type="component" value="Unassembled WGS sequence"/>
</dbReference>
<dbReference type="OrthoDB" id="2420454at2759"/>
<dbReference type="PANTHER" id="PTHR31793">
    <property type="entry name" value="4-HYDROXYBENZOYL-COA THIOESTERASE FAMILY MEMBER"/>
    <property type="match status" value="1"/>
</dbReference>
<proteinExistence type="predicted"/>
<keyword evidence="2" id="KW-1185">Reference proteome</keyword>
<dbReference type="AlphaFoldDB" id="A0A137NXJ6"/>
<dbReference type="PANTHER" id="PTHR31793:SF39">
    <property type="entry name" value="THIOESTERASE_THIOL ESTER DEHYDRASE-ISOMERASE"/>
    <property type="match status" value="1"/>
</dbReference>
<protein>
    <recommendedName>
        <fullName evidence="3">Thioesterase domain-containing protein</fullName>
    </recommendedName>
</protein>
<dbReference type="CDD" id="cd00586">
    <property type="entry name" value="4HBT"/>
    <property type="match status" value="1"/>
</dbReference>
<dbReference type="Gene3D" id="3.10.129.10">
    <property type="entry name" value="Hotdog Thioesterase"/>
    <property type="match status" value="1"/>
</dbReference>
<evidence type="ECO:0008006" key="3">
    <source>
        <dbReference type="Google" id="ProtNLM"/>
    </source>
</evidence>
<organism evidence="1 2">
    <name type="scientific">Conidiobolus coronatus (strain ATCC 28846 / CBS 209.66 / NRRL 28638)</name>
    <name type="common">Delacroixia coronata</name>
    <dbReference type="NCBI Taxonomy" id="796925"/>
    <lineage>
        <taxon>Eukaryota</taxon>
        <taxon>Fungi</taxon>
        <taxon>Fungi incertae sedis</taxon>
        <taxon>Zoopagomycota</taxon>
        <taxon>Entomophthoromycotina</taxon>
        <taxon>Entomophthoromycetes</taxon>
        <taxon>Entomophthorales</taxon>
        <taxon>Ancylistaceae</taxon>
        <taxon>Conidiobolus</taxon>
    </lineage>
</organism>
<name>A0A137NXJ6_CONC2</name>
<dbReference type="GO" id="GO:0047617">
    <property type="term" value="F:fatty acyl-CoA hydrolase activity"/>
    <property type="evidence" value="ECO:0007669"/>
    <property type="project" value="TreeGrafter"/>
</dbReference>
<evidence type="ECO:0000313" key="2">
    <source>
        <dbReference type="Proteomes" id="UP000070444"/>
    </source>
</evidence>
<dbReference type="SUPFAM" id="SSF54637">
    <property type="entry name" value="Thioesterase/thiol ester dehydrase-isomerase"/>
    <property type="match status" value="1"/>
</dbReference>
<dbReference type="InterPro" id="IPR029069">
    <property type="entry name" value="HotDog_dom_sf"/>
</dbReference>
<dbReference type="Pfam" id="PF13279">
    <property type="entry name" value="4HBT_2"/>
    <property type="match status" value="1"/>
</dbReference>
<accession>A0A137NXJ6</accession>
<dbReference type="EMBL" id="KQ964632">
    <property type="protein sequence ID" value="KXN67505.1"/>
    <property type="molecule type" value="Genomic_DNA"/>
</dbReference>
<dbReference type="InterPro" id="IPR050563">
    <property type="entry name" value="4-hydroxybenzoyl-CoA_TE"/>
</dbReference>
<reference evidence="1 2" key="1">
    <citation type="journal article" date="2015" name="Genome Biol. Evol.">
        <title>Phylogenomic analyses indicate that early fungi evolved digesting cell walls of algal ancestors of land plants.</title>
        <authorList>
            <person name="Chang Y."/>
            <person name="Wang S."/>
            <person name="Sekimoto S."/>
            <person name="Aerts A.L."/>
            <person name="Choi C."/>
            <person name="Clum A."/>
            <person name="LaButti K.M."/>
            <person name="Lindquist E.A."/>
            <person name="Yee Ngan C."/>
            <person name="Ohm R.A."/>
            <person name="Salamov A.A."/>
            <person name="Grigoriev I.V."/>
            <person name="Spatafora J.W."/>
            <person name="Berbee M.L."/>
        </authorList>
    </citation>
    <scope>NUCLEOTIDE SEQUENCE [LARGE SCALE GENOMIC DNA]</scope>
    <source>
        <strain evidence="1 2">NRRL 28638</strain>
    </source>
</reference>